<dbReference type="EMBL" id="AP021858">
    <property type="protein sequence ID" value="BBO24812.1"/>
    <property type="molecule type" value="Genomic_DNA"/>
</dbReference>
<organism evidence="2 3">
    <name type="scientific">Candidatus Nitrosymbiomonas proteolyticus</name>
    <dbReference type="NCBI Taxonomy" id="2608984"/>
    <lineage>
        <taxon>Bacteria</taxon>
        <taxon>Bacillati</taxon>
        <taxon>Armatimonadota</taxon>
        <taxon>Armatimonadota incertae sedis</taxon>
        <taxon>Candidatus Nitrosymbiomonas</taxon>
    </lineage>
</organism>
<gene>
    <name evidence="2" type="ORF">NPRO_24070</name>
</gene>
<evidence type="ECO:0000259" key="1">
    <source>
        <dbReference type="Pfam" id="PF00188"/>
    </source>
</evidence>
<protein>
    <submittedName>
        <fullName evidence="2">Cysteine-rich secretory protein family</fullName>
    </submittedName>
</protein>
<feature type="domain" description="SCP" evidence="1">
    <location>
        <begin position="54"/>
        <end position="169"/>
    </location>
</feature>
<dbReference type="Proteomes" id="UP000662873">
    <property type="component" value="Chromosome"/>
</dbReference>
<name>A0A809RY01_9BACT</name>
<dbReference type="CDD" id="cd05379">
    <property type="entry name" value="CAP_bacterial"/>
    <property type="match status" value="1"/>
</dbReference>
<dbReference type="AlphaFoldDB" id="A0A809RY01"/>
<dbReference type="KEGG" id="npy:NPRO_24070"/>
<proteinExistence type="predicted"/>
<dbReference type="SUPFAM" id="SSF55797">
    <property type="entry name" value="PR-1-like"/>
    <property type="match status" value="1"/>
</dbReference>
<evidence type="ECO:0000313" key="3">
    <source>
        <dbReference type="Proteomes" id="UP000662873"/>
    </source>
</evidence>
<dbReference type="PANTHER" id="PTHR31157">
    <property type="entry name" value="SCP DOMAIN-CONTAINING PROTEIN"/>
    <property type="match status" value="1"/>
</dbReference>
<reference evidence="2" key="1">
    <citation type="journal article" name="DNA Res.">
        <title>The physiological potential of anammox bacteria as revealed by their core genome structure.</title>
        <authorList>
            <person name="Okubo T."/>
            <person name="Toyoda A."/>
            <person name="Fukuhara K."/>
            <person name="Uchiyama I."/>
            <person name="Harigaya Y."/>
            <person name="Kuroiwa M."/>
            <person name="Suzuki T."/>
            <person name="Murakami Y."/>
            <person name="Suwa Y."/>
            <person name="Takami H."/>
        </authorList>
    </citation>
    <scope>NUCLEOTIDE SEQUENCE</scope>
    <source>
        <strain evidence="2">317325-2</strain>
    </source>
</reference>
<dbReference type="InterPro" id="IPR035940">
    <property type="entry name" value="CAP_sf"/>
</dbReference>
<dbReference type="InterPro" id="IPR014044">
    <property type="entry name" value="CAP_dom"/>
</dbReference>
<sequence>MRLGDRVRPIRAFSRLLAIAGLFPAVSHGFAEASAWCLPVVRAHPLQVAQVFSLSNAERAKAGVPKLRWNPVLAESARLKAAEMARLQYVAHADAQGGFFDTRTLRLGYQFRHIGENIAGGFESAPEVLEAWMRSVEHQRTLLSPKFTEIGIALVYAPRTRHGYYWVQVLGRQLSEAEPP</sequence>
<dbReference type="Pfam" id="PF00188">
    <property type="entry name" value="CAP"/>
    <property type="match status" value="1"/>
</dbReference>
<evidence type="ECO:0000313" key="2">
    <source>
        <dbReference type="EMBL" id="BBO24812.1"/>
    </source>
</evidence>
<dbReference type="PANTHER" id="PTHR31157:SF1">
    <property type="entry name" value="SCP DOMAIN-CONTAINING PROTEIN"/>
    <property type="match status" value="1"/>
</dbReference>
<dbReference type="Gene3D" id="3.40.33.10">
    <property type="entry name" value="CAP"/>
    <property type="match status" value="1"/>
</dbReference>
<accession>A0A809RY01</accession>